<evidence type="ECO:0000256" key="1">
    <source>
        <dbReference type="ARBA" id="ARBA00004229"/>
    </source>
</evidence>
<dbReference type="KEGG" id="gtt:GUITHDRAFT_113765"/>
<comment type="similarity">
    <text evidence="4">Belongs to the TRAFAC class dynamin-like GTPase superfamily. GB1/RHD3 GTPase family.</text>
</comment>
<dbReference type="PANTHER" id="PTHR10751">
    <property type="entry name" value="GUANYLATE BINDING PROTEIN"/>
    <property type="match status" value="1"/>
</dbReference>
<evidence type="ECO:0000313" key="7">
    <source>
        <dbReference type="EnsemblProtists" id="EKX40028"/>
    </source>
</evidence>
<name>L1IUW4_GUITC</name>
<reference evidence="8" key="2">
    <citation type="submission" date="2012-11" db="EMBL/GenBank/DDBJ databases">
        <authorList>
            <person name="Kuo A."/>
            <person name="Curtis B.A."/>
            <person name="Tanifuji G."/>
            <person name="Burki F."/>
            <person name="Gruber A."/>
            <person name="Irimia M."/>
            <person name="Maruyama S."/>
            <person name="Arias M.C."/>
            <person name="Ball S.G."/>
            <person name="Gile G.H."/>
            <person name="Hirakawa Y."/>
            <person name="Hopkins J.F."/>
            <person name="Rensing S.A."/>
            <person name="Schmutz J."/>
            <person name="Symeonidi A."/>
            <person name="Elias M."/>
            <person name="Eveleigh R.J."/>
            <person name="Herman E.K."/>
            <person name="Klute M.J."/>
            <person name="Nakayama T."/>
            <person name="Obornik M."/>
            <person name="Reyes-Prieto A."/>
            <person name="Armbrust E.V."/>
            <person name="Aves S.J."/>
            <person name="Beiko R.G."/>
            <person name="Coutinho P."/>
            <person name="Dacks J.B."/>
            <person name="Durnford D.G."/>
            <person name="Fast N.M."/>
            <person name="Green B.R."/>
            <person name="Grisdale C."/>
            <person name="Hempe F."/>
            <person name="Henrissat B."/>
            <person name="Hoppner M.P."/>
            <person name="Ishida K.-I."/>
            <person name="Kim E."/>
            <person name="Koreny L."/>
            <person name="Kroth P.G."/>
            <person name="Liu Y."/>
            <person name="Malik S.-B."/>
            <person name="Maier U.G."/>
            <person name="McRose D."/>
            <person name="Mock T."/>
            <person name="Neilson J.A."/>
            <person name="Onodera N.T."/>
            <person name="Poole A.M."/>
            <person name="Pritham E.J."/>
            <person name="Richards T.A."/>
            <person name="Rocap G."/>
            <person name="Roy S.W."/>
            <person name="Sarai C."/>
            <person name="Schaack S."/>
            <person name="Shirato S."/>
            <person name="Slamovits C.H."/>
            <person name="Spencer D.F."/>
            <person name="Suzuki S."/>
            <person name="Worden A.Z."/>
            <person name="Zauner S."/>
            <person name="Barry K."/>
            <person name="Bell C."/>
            <person name="Bharti A.K."/>
            <person name="Crow J.A."/>
            <person name="Grimwood J."/>
            <person name="Kramer R."/>
            <person name="Lindquist E."/>
            <person name="Lucas S."/>
            <person name="Salamov A."/>
            <person name="McFadden G.I."/>
            <person name="Lane C.E."/>
            <person name="Keeling P.J."/>
            <person name="Gray M.W."/>
            <person name="Grigoriev I.V."/>
            <person name="Archibald J.M."/>
        </authorList>
    </citation>
    <scope>NUCLEOTIDE SEQUENCE</scope>
    <source>
        <strain evidence="8">CCMP2712</strain>
    </source>
</reference>
<proteinExistence type="inferred from homology"/>
<dbReference type="GO" id="GO:0005525">
    <property type="term" value="F:GTP binding"/>
    <property type="evidence" value="ECO:0007669"/>
    <property type="project" value="UniProtKB-KW"/>
</dbReference>
<keyword evidence="2" id="KW-0547">Nucleotide-binding</keyword>
<evidence type="ECO:0000256" key="3">
    <source>
        <dbReference type="ARBA" id="ARBA00023134"/>
    </source>
</evidence>
<dbReference type="Gene3D" id="3.40.50.300">
    <property type="entry name" value="P-loop containing nucleotide triphosphate hydrolases"/>
    <property type="match status" value="1"/>
</dbReference>
<dbReference type="SUPFAM" id="SSF52540">
    <property type="entry name" value="P-loop containing nucleoside triphosphate hydrolases"/>
    <property type="match status" value="1"/>
</dbReference>
<dbReference type="InterPro" id="IPR015894">
    <property type="entry name" value="Guanylate-bd_N"/>
</dbReference>
<dbReference type="OrthoDB" id="7788754at2759"/>
<dbReference type="InterPro" id="IPR027417">
    <property type="entry name" value="P-loop_NTPase"/>
</dbReference>
<reference evidence="6 8" key="1">
    <citation type="journal article" date="2012" name="Nature">
        <title>Algal genomes reveal evolutionary mosaicism and the fate of nucleomorphs.</title>
        <authorList>
            <consortium name="DOE Joint Genome Institute"/>
            <person name="Curtis B.A."/>
            <person name="Tanifuji G."/>
            <person name="Burki F."/>
            <person name="Gruber A."/>
            <person name="Irimia M."/>
            <person name="Maruyama S."/>
            <person name="Arias M.C."/>
            <person name="Ball S.G."/>
            <person name="Gile G.H."/>
            <person name="Hirakawa Y."/>
            <person name="Hopkins J.F."/>
            <person name="Kuo A."/>
            <person name="Rensing S.A."/>
            <person name="Schmutz J."/>
            <person name="Symeonidi A."/>
            <person name="Elias M."/>
            <person name="Eveleigh R.J."/>
            <person name="Herman E.K."/>
            <person name="Klute M.J."/>
            <person name="Nakayama T."/>
            <person name="Obornik M."/>
            <person name="Reyes-Prieto A."/>
            <person name="Armbrust E.V."/>
            <person name="Aves S.J."/>
            <person name="Beiko R.G."/>
            <person name="Coutinho P."/>
            <person name="Dacks J.B."/>
            <person name="Durnford D.G."/>
            <person name="Fast N.M."/>
            <person name="Green B.R."/>
            <person name="Grisdale C.J."/>
            <person name="Hempel F."/>
            <person name="Henrissat B."/>
            <person name="Hoppner M.P."/>
            <person name="Ishida K."/>
            <person name="Kim E."/>
            <person name="Koreny L."/>
            <person name="Kroth P.G."/>
            <person name="Liu Y."/>
            <person name="Malik S.B."/>
            <person name="Maier U.G."/>
            <person name="McRose D."/>
            <person name="Mock T."/>
            <person name="Neilson J.A."/>
            <person name="Onodera N.T."/>
            <person name="Poole A.M."/>
            <person name="Pritham E.J."/>
            <person name="Richards T.A."/>
            <person name="Rocap G."/>
            <person name="Roy S.W."/>
            <person name="Sarai C."/>
            <person name="Schaack S."/>
            <person name="Shirato S."/>
            <person name="Slamovits C.H."/>
            <person name="Spencer D.F."/>
            <person name="Suzuki S."/>
            <person name="Worden A.Z."/>
            <person name="Zauner S."/>
            <person name="Barry K."/>
            <person name="Bell C."/>
            <person name="Bharti A.K."/>
            <person name="Crow J.A."/>
            <person name="Grimwood J."/>
            <person name="Kramer R."/>
            <person name="Lindquist E."/>
            <person name="Lucas S."/>
            <person name="Salamov A."/>
            <person name="McFadden G.I."/>
            <person name="Lane C.E."/>
            <person name="Keeling P.J."/>
            <person name="Gray M.W."/>
            <person name="Grigoriev I.V."/>
            <person name="Archibald J.M."/>
        </authorList>
    </citation>
    <scope>NUCLEOTIDE SEQUENCE</scope>
    <source>
        <strain evidence="6 8">CCMP2712</strain>
    </source>
</reference>
<dbReference type="OMA" id="FFAERDC"/>
<dbReference type="InterPro" id="IPR030386">
    <property type="entry name" value="G_GB1_RHD3_dom"/>
</dbReference>
<dbReference type="GeneID" id="17296780"/>
<comment type="subcellular location">
    <subcellularLocation>
        <location evidence="1">Plastid</location>
        <location evidence="1">Chloroplast</location>
    </subcellularLocation>
</comment>
<reference evidence="7" key="3">
    <citation type="submission" date="2015-06" db="UniProtKB">
        <authorList>
            <consortium name="EnsemblProtists"/>
        </authorList>
    </citation>
    <scope>IDENTIFICATION</scope>
</reference>
<dbReference type="GO" id="GO:0003924">
    <property type="term" value="F:GTPase activity"/>
    <property type="evidence" value="ECO:0007669"/>
    <property type="project" value="InterPro"/>
</dbReference>
<dbReference type="RefSeq" id="XP_005827008.1">
    <property type="nucleotide sequence ID" value="XM_005826951.1"/>
</dbReference>
<dbReference type="AlphaFoldDB" id="L1IUW4"/>
<dbReference type="Pfam" id="PF02263">
    <property type="entry name" value="GBP"/>
    <property type="match status" value="1"/>
</dbReference>
<dbReference type="EnsemblProtists" id="EKX40028">
    <property type="protein sequence ID" value="EKX40028"/>
    <property type="gene ID" value="GUITHDRAFT_113765"/>
</dbReference>
<feature type="domain" description="GB1/RHD3-type G" evidence="5">
    <location>
        <begin position="53"/>
        <end position="76"/>
    </location>
</feature>
<dbReference type="EMBL" id="JH993034">
    <property type="protein sequence ID" value="EKX40028.1"/>
    <property type="molecule type" value="Genomic_DNA"/>
</dbReference>
<dbReference type="Proteomes" id="UP000011087">
    <property type="component" value="Unassembled WGS sequence"/>
</dbReference>
<protein>
    <recommendedName>
        <fullName evidence="5">GB1/RHD3-type G domain-containing protein</fullName>
    </recommendedName>
</protein>
<sequence length="553" mass="62358">MLRCDIPSLDANQPCAPPTPALPLLRWNLGPDKSRVLRIQSVNETLNVLSELEGEVVVVSIVGPYRTGKSFLLNQLVPHEPGNLTFKVGDTIKPETEEVTLVIIPPCASQGRYRHHVFLDTPGLFAPNRASIFDAQLLAVLNLVSNVVLYNSVGVIDRAAVEKLSFAVETAFAMSYFEEQDKADKISRPHLVWVVQNFHLDMSLDGTKIDGNSWINKLLTQVDDSNNGTSKISQQFHTFFSSLDAVVLPFPVDKVEDMKYLSQLPASAYTKDYHKSIDYLLMKIRSVAGPKVLGSVKMTGSSLANLIWKWSETINMPIASFKANSAQDLLDHILYQEVKKASLKYTDVMRRSVVHPSSRDLILSVHRRLIDRLAGNGPGRVRELVEAAVHPVLEDHLLAARRFVENRFQRITQILENLHSETINLSNVEKEEAIRECAEEAHQSVGNILNNQTNVFLPQTLELLTAEANRKFPTETELIDKCAAEAIEICKEAEEFISCNADEEIKRMQKRVETKNEEMSSNMCGRESEMLVNVYSTKARRWWMPDFGSTWMR</sequence>
<dbReference type="HOGENOM" id="CLU_493011_0_0_1"/>
<gene>
    <name evidence="6" type="ORF">GUITHDRAFT_113765</name>
</gene>
<keyword evidence="8" id="KW-1185">Reference proteome</keyword>
<dbReference type="PROSITE" id="PS51715">
    <property type="entry name" value="G_GB1_RHD3"/>
    <property type="match status" value="1"/>
</dbReference>
<evidence type="ECO:0000259" key="5">
    <source>
        <dbReference type="PROSITE" id="PS51715"/>
    </source>
</evidence>
<evidence type="ECO:0000256" key="4">
    <source>
        <dbReference type="PROSITE-ProRule" id="PRU01052"/>
    </source>
</evidence>
<dbReference type="GO" id="GO:0009507">
    <property type="term" value="C:chloroplast"/>
    <property type="evidence" value="ECO:0007669"/>
    <property type="project" value="UniProtKB-SubCell"/>
</dbReference>
<keyword evidence="3" id="KW-0342">GTP-binding</keyword>
<evidence type="ECO:0000256" key="2">
    <source>
        <dbReference type="ARBA" id="ARBA00022741"/>
    </source>
</evidence>
<accession>L1IUW4</accession>
<evidence type="ECO:0000313" key="8">
    <source>
        <dbReference type="Proteomes" id="UP000011087"/>
    </source>
</evidence>
<evidence type="ECO:0000313" key="6">
    <source>
        <dbReference type="EMBL" id="EKX40028.1"/>
    </source>
</evidence>
<dbReference type="PaxDb" id="55529-EKX40028"/>
<dbReference type="eggNOG" id="KOG2037">
    <property type="taxonomic scope" value="Eukaryota"/>
</dbReference>
<organism evidence="6">
    <name type="scientific">Guillardia theta (strain CCMP2712)</name>
    <name type="common">Cryptophyte</name>
    <dbReference type="NCBI Taxonomy" id="905079"/>
    <lineage>
        <taxon>Eukaryota</taxon>
        <taxon>Cryptophyceae</taxon>
        <taxon>Pyrenomonadales</taxon>
        <taxon>Geminigeraceae</taxon>
        <taxon>Guillardia</taxon>
    </lineage>
</organism>